<reference evidence="3 4" key="2">
    <citation type="journal article" date="2010" name="J. Bacteriol.">
        <title>Complete genome sequence of Beijerinckia indica subsp. indica.</title>
        <authorList>
            <person name="Tamas I."/>
            <person name="Dedysh S.N."/>
            <person name="Liesack W."/>
            <person name="Stott M.B."/>
            <person name="Alam M."/>
            <person name="Murrell J.C."/>
            <person name="Dunfield P.F."/>
        </authorList>
    </citation>
    <scope>NUCLEOTIDE SEQUENCE [LARGE SCALE GENOMIC DNA]</scope>
    <source>
        <strain evidence="4">ATCC 9039 / DSM 1715 / NCIMB 8712</strain>
    </source>
</reference>
<sequence length="259" mass="28838">MNQIIRNEKFQLRAEPPRATFEEERLYRKRRLAASYRIFALKGYDLGLAGHITARDPEFTDRFWVAPLGPWFGHIRVSDLVQVDHGGNILVGEGPINQAGFAIHSEIHKAHPDIISAAHSHSVYGKAWSTLGRLLDPISQDSCFFYDNHVLFDDFTGIVLDTSEGARIAAALGDKRAAILQNHGILTVGKSVESAVASYIALENACETQLLAEAAGTIKPIRPEVARHTSEQMRGVDPGAFGFRPLWERILREQPDFLE</sequence>
<reference evidence="4" key="1">
    <citation type="submission" date="2008-03" db="EMBL/GenBank/DDBJ databases">
        <title>Complete sequence of chromosome of Beijerinckia indica subsp. indica ATCC 9039.</title>
        <authorList>
            <consortium name="US DOE Joint Genome Institute"/>
            <person name="Copeland A."/>
            <person name="Lucas S."/>
            <person name="Lapidus A."/>
            <person name="Glavina del Rio T."/>
            <person name="Dalin E."/>
            <person name="Tice H."/>
            <person name="Bruce D."/>
            <person name="Goodwin L."/>
            <person name="Pitluck S."/>
            <person name="LaButti K."/>
            <person name="Schmutz J."/>
            <person name="Larimer F."/>
            <person name="Land M."/>
            <person name="Hauser L."/>
            <person name="Kyrpides N."/>
            <person name="Mikhailova N."/>
            <person name="Dunfield P.F."/>
            <person name="Dedysh S.N."/>
            <person name="Liesack W."/>
            <person name="Saw J.H."/>
            <person name="Alam M."/>
            <person name="Chen Y."/>
            <person name="Murrell J.C."/>
            <person name="Richardson P."/>
        </authorList>
    </citation>
    <scope>NUCLEOTIDE SEQUENCE [LARGE SCALE GENOMIC DNA]</scope>
    <source>
        <strain evidence="4">ATCC 9039 / DSM 1715 / NCIMB 8712</strain>
    </source>
</reference>
<dbReference type="GO" id="GO:0051015">
    <property type="term" value="F:actin filament binding"/>
    <property type="evidence" value="ECO:0007669"/>
    <property type="project" value="TreeGrafter"/>
</dbReference>
<evidence type="ECO:0000313" key="4">
    <source>
        <dbReference type="Proteomes" id="UP000001695"/>
    </source>
</evidence>
<protein>
    <submittedName>
        <fullName evidence="3">Class II aldolase/adducin family protein</fullName>
    </submittedName>
</protein>
<dbReference type="InterPro" id="IPR001303">
    <property type="entry name" value="Aldolase_II/adducin_N"/>
</dbReference>
<dbReference type="KEGG" id="bid:Bind_2693"/>
<dbReference type="EMBL" id="CP001016">
    <property type="protein sequence ID" value="ACB96265.1"/>
    <property type="molecule type" value="Genomic_DNA"/>
</dbReference>
<evidence type="ECO:0000313" key="3">
    <source>
        <dbReference type="EMBL" id="ACB96265.1"/>
    </source>
</evidence>
<name>B2IJF2_BEII9</name>
<dbReference type="Pfam" id="PF00596">
    <property type="entry name" value="Aldolase_II"/>
    <property type="match status" value="1"/>
</dbReference>
<gene>
    <name evidence="3" type="ordered locus">Bind_2693</name>
</gene>
<dbReference type="InterPro" id="IPR051017">
    <property type="entry name" value="Aldolase-II_Adducin_sf"/>
</dbReference>
<dbReference type="AlphaFoldDB" id="B2IJF2"/>
<dbReference type="RefSeq" id="WP_012385616.1">
    <property type="nucleotide sequence ID" value="NC_010581.1"/>
</dbReference>
<dbReference type="PANTHER" id="PTHR10672:SF3">
    <property type="entry name" value="PROTEIN HU-LI TAI SHAO"/>
    <property type="match status" value="1"/>
</dbReference>
<keyword evidence="4" id="KW-1185">Reference proteome</keyword>
<dbReference type="HOGENOM" id="CLU_006033_1_2_5"/>
<evidence type="ECO:0000256" key="1">
    <source>
        <dbReference type="ARBA" id="ARBA00037961"/>
    </source>
</evidence>
<comment type="similarity">
    <text evidence="1">Belongs to the aldolase class II family.</text>
</comment>
<dbReference type="InterPro" id="IPR036409">
    <property type="entry name" value="Aldolase_II/adducin_N_sf"/>
</dbReference>
<accession>B2IJF2</accession>
<dbReference type="eggNOG" id="COG0235">
    <property type="taxonomic scope" value="Bacteria"/>
</dbReference>
<organism evidence="3 4">
    <name type="scientific">Beijerinckia indica subsp. indica (strain ATCC 9039 / DSM 1715 / NCIMB 8712)</name>
    <dbReference type="NCBI Taxonomy" id="395963"/>
    <lineage>
        <taxon>Bacteria</taxon>
        <taxon>Pseudomonadati</taxon>
        <taxon>Pseudomonadota</taxon>
        <taxon>Alphaproteobacteria</taxon>
        <taxon>Hyphomicrobiales</taxon>
        <taxon>Beijerinckiaceae</taxon>
        <taxon>Beijerinckia</taxon>
    </lineage>
</organism>
<dbReference type="SMART" id="SM01007">
    <property type="entry name" value="Aldolase_II"/>
    <property type="match status" value="1"/>
</dbReference>
<dbReference type="Proteomes" id="UP000001695">
    <property type="component" value="Chromosome"/>
</dbReference>
<feature type="domain" description="Class II aldolase/adducin N-terminal" evidence="2">
    <location>
        <begin position="30"/>
        <end position="210"/>
    </location>
</feature>
<dbReference type="GO" id="GO:0005856">
    <property type="term" value="C:cytoskeleton"/>
    <property type="evidence" value="ECO:0007669"/>
    <property type="project" value="TreeGrafter"/>
</dbReference>
<dbReference type="FunFam" id="3.40.225.10:FF:000009">
    <property type="entry name" value="Class II aldolase/adducin N-terminal"/>
    <property type="match status" value="1"/>
</dbReference>
<evidence type="ECO:0000259" key="2">
    <source>
        <dbReference type="SMART" id="SM01007"/>
    </source>
</evidence>
<dbReference type="SUPFAM" id="SSF53639">
    <property type="entry name" value="AraD/HMP-PK domain-like"/>
    <property type="match status" value="1"/>
</dbReference>
<dbReference type="Gene3D" id="3.40.225.10">
    <property type="entry name" value="Class II aldolase/adducin N-terminal domain"/>
    <property type="match status" value="1"/>
</dbReference>
<proteinExistence type="inferred from homology"/>
<dbReference type="OrthoDB" id="5291399at2"/>
<dbReference type="NCBIfam" id="NF004855">
    <property type="entry name" value="PRK06208.1"/>
    <property type="match status" value="1"/>
</dbReference>
<dbReference type="STRING" id="395963.Bind_2693"/>
<dbReference type="PANTHER" id="PTHR10672">
    <property type="entry name" value="ADDUCIN"/>
    <property type="match status" value="1"/>
</dbReference>